<dbReference type="Gene3D" id="6.10.340.10">
    <property type="match status" value="1"/>
</dbReference>
<dbReference type="AlphaFoldDB" id="A0A937XBR5"/>
<dbReference type="InterPro" id="IPR013767">
    <property type="entry name" value="PAS_fold"/>
</dbReference>
<dbReference type="FunFam" id="3.30.565.10:FF:000006">
    <property type="entry name" value="Sensor histidine kinase WalK"/>
    <property type="match status" value="1"/>
</dbReference>
<dbReference type="Pfam" id="PF02518">
    <property type="entry name" value="HATPase_c"/>
    <property type="match status" value="1"/>
</dbReference>
<feature type="domain" description="Histidine kinase" evidence="17">
    <location>
        <begin position="378"/>
        <end position="597"/>
    </location>
</feature>
<dbReference type="InterPro" id="IPR004358">
    <property type="entry name" value="Sig_transdc_His_kin-like_C"/>
</dbReference>
<keyword evidence="8 16" id="KW-0812">Transmembrane</keyword>
<dbReference type="NCBIfam" id="TIGR00229">
    <property type="entry name" value="sensory_box"/>
    <property type="match status" value="1"/>
</dbReference>
<dbReference type="SMART" id="SM00091">
    <property type="entry name" value="PAS"/>
    <property type="match status" value="1"/>
</dbReference>
<dbReference type="Pfam" id="PF00989">
    <property type="entry name" value="PAS"/>
    <property type="match status" value="1"/>
</dbReference>
<dbReference type="CDD" id="cd00075">
    <property type="entry name" value="HATPase"/>
    <property type="match status" value="1"/>
</dbReference>
<dbReference type="SMART" id="SM00387">
    <property type="entry name" value="HATPase_c"/>
    <property type="match status" value="1"/>
</dbReference>
<accession>A0A937XBR5</accession>
<dbReference type="InterPro" id="IPR003660">
    <property type="entry name" value="HAMP_dom"/>
</dbReference>
<keyword evidence="14 16" id="KW-0472">Membrane</keyword>
<dbReference type="GO" id="GO:0005524">
    <property type="term" value="F:ATP binding"/>
    <property type="evidence" value="ECO:0007669"/>
    <property type="project" value="UniProtKB-KW"/>
</dbReference>
<evidence type="ECO:0000313" key="21">
    <source>
        <dbReference type="Proteomes" id="UP000748308"/>
    </source>
</evidence>
<evidence type="ECO:0000259" key="19">
    <source>
        <dbReference type="PROSITE" id="PS50885"/>
    </source>
</evidence>
<evidence type="ECO:0000256" key="10">
    <source>
        <dbReference type="ARBA" id="ARBA00022777"/>
    </source>
</evidence>
<evidence type="ECO:0000256" key="13">
    <source>
        <dbReference type="ARBA" id="ARBA00023012"/>
    </source>
</evidence>
<evidence type="ECO:0000259" key="18">
    <source>
        <dbReference type="PROSITE" id="PS50112"/>
    </source>
</evidence>
<evidence type="ECO:0000256" key="3">
    <source>
        <dbReference type="ARBA" id="ARBA00004236"/>
    </source>
</evidence>
<keyword evidence="6" id="KW-0597">Phosphoprotein</keyword>
<dbReference type="PANTHER" id="PTHR42878">
    <property type="entry name" value="TWO-COMPONENT HISTIDINE KINASE"/>
    <property type="match status" value="1"/>
</dbReference>
<dbReference type="GO" id="GO:0030295">
    <property type="term" value="F:protein kinase activator activity"/>
    <property type="evidence" value="ECO:0007669"/>
    <property type="project" value="TreeGrafter"/>
</dbReference>
<evidence type="ECO:0000313" key="20">
    <source>
        <dbReference type="EMBL" id="MBM3317679.1"/>
    </source>
</evidence>
<evidence type="ECO:0000256" key="7">
    <source>
        <dbReference type="ARBA" id="ARBA00022679"/>
    </source>
</evidence>
<dbReference type="Gene3D" id="3.30.565.10">
    <property type="entry name" value="Histidine kinase-like ATPase, C-terminal domain"/>
    <property type="match status" value="1"/>
</dbReference>
<dbReference type="InterPro" id="IPR003661">
    <property type="entry name" value="HisK_dim/P_dom"/>
</dbReference>
<evidence type="ECO:0000256" key="4">
    <source>
        <dbReference type="ARBA" id="ARBA00012438"/>
    </source>
</evidence>
<dbReference type="SMART" id="SM00388">
    <property type="entry name" value="HisKA"/>
    <property type="match status" value="1"/>
</dbReference>
<dbReference type="SUPFAM" id="SSF55785">
    <property type="entry name" value="PYP-like sensor domain (PAS domain)"/>
    <property type="match status" value="1"/>
</dbReference>
<evidence type="ECO:0000256" key="11">
    <source>
        <dbReference type="ARBA" id="ARBA00022840"/>
    </source>
</evidence>
<dbReference type="Gene3D" id="1.10.287.130">
    <property type="match status" value="1"/>
</dbReference>
<evidence type="ECO:0000256" key="12">
    <source>
        <dbReference type="ARBA" id="ARBA00022989"/>
    </source>
</evidence>
<evidence type="ECO:0000259" key="17">
    <source>
        <dbReference type="PROSITE" id="PS50109"/>
    </source>
</evidence>
<dbReference type="InterPro" id="IPR003594">
    <property type="entry name" value="HATPase_dom"/>
</dbReference>
<evidence type="ECO:0000256" key="1">
    <source>
        <dbReference type="ARBA" id="ARBA00000085"/>
    </source>
</evidence>
<dbReference type="SUPFAM" id="SSF47384">
    <property type="entry name" value="Homodimeric domain of signal transducing histidine kinase"/>
    <property type="match status" value="1"/>
</dbReference>
<reference evidence="20" key="1">
    <citation type="submission" date="2019-03" db="EMBL/GenBank/DDBJ databases">
        <title>Lake Tanganyika Metagenome-Assembled Genomes (MAGs).</title>
        <authorList>
            <person name="Tran P."/>
        </authorList>
    </citation>
    <scope>NUCLEOTIDE SEQUENCE</scope>
    <source>
        <strain evidence="20">M_DeepCast_400m_m2_100</strain>
    </source>
</reference>
<dbReference type="PROSITE" id="PS50109">
    <property type="entry name" value="HIS_KIN"/>
    <property type="match status" value="1"/>
</dbReference>
<dbReference type="SMART" id="SM00304">
    <property type="entry name" value="HAMP"/>
    <property type="match status" value="1"/>
</dbReference>
<evidence type="ECO:0000256" key="9">
    <source>
        <dbReference type="ARBA" id="ARBA00022741"/>
    </source>
</evidence>
<feature type="coiled-coil region" evidence="15">
    <location>
        <begin position="234"/>
        <end position="261"/>
    </location>
</feature>
<keyword evidence="11" id="KW-0067">ATP-binding</keyword>
<dbReference type="CDD" id="cd00130">
    <property type="entry name" value="PAS"/>
    <property type="match status" value="1"/>
</dbReference>
<organism evidence="20 21">
    <name type="scientific">Eiseniibacteriota bacterium</name>
    <dbReference type="NCBI Taxonomy" id="2212470"/>
    <lineage>
        <taxon>Bacteria</taxon>
        <taxon>Candidatus Eiseniibacteriota</taxon>
    </lineage>
</organism>
<keyword evidence="15" id="KW-0175">Coiled coil</keyword>
<dbReference type="SUPFAM" id="SSF55874">
    <property type="entry name" value="ATPase domain of HSP90 chaperone/DNA topoisomerase II/histidine kinase"/>
    <property type="match status" value="1"/>
</dbReference>
<protein>
    <recommendedName>
        <fullName evidence="4">histidine kinase</fullName>
        <ecNumber evidence="4">2.7.13.3</ecNumber>
    </recommendedName>
</protein>
<keyword evidence="13" id="KW-0902">Two-component regulatory system</keyword>
<dbReference type="Pfam" id="PF00512">
    <property type="entry name" value="HisKA"/>
    <property type="match status" value="1"/>
</dbReference>
<name>A0A937XBR5_UNCEI</name>
<dbReference type="EC" id="2.7.13.3" evidence="4"/>
<comment type="catalytic activity">
    <reaction evidence="1">
        <text>ATP + protein L-histidine = ADP + protein N-phospho-L-histidine.</text>
        <dbReference type="EC" id="2.7.13.3"/>
    </reaction>
</comment>
<evidence type="ECO:0000256" key="16">
    <source>
        <dbReference type="SAM" id="Phobius"/>
    </source>
</evidence>
<dbReference type="GO" id="GO:0000156">
    <property type="term" value="F:phosphorelay response regulator activity"/>
    <property type="evidence" value="ECO:0007669"/>
    <property type="project" value="TreeGrafter"/>
</dbReference>
<feature type="transmembrane region" description="Helical" evidence="16">
    <location>
        <begin position="172"/>
        <end position="196"/>
    </location>
</feature>
<dbReference type="EMBL" id="VGIY01000166">
    <property type="protein sequence ID" value="MBM3317679.1"/>
    <property type="molecule type" value="Genomic_DNA"/>
</dbReference>
<proteinExistence type="predicted"/>
<dbReference type="InterPro" id="IPR005467">
    <property type="entry name" value="His_kinase_dom"/>
</dbReference>
<dbReference type="InterPro" id="IPR050351">
    <property type="entry name" value="BphY/WalK/GraS-like"/>
</dbReference>
<dbReference type="GO" id="GO:0007234">
    <property type="term" value="P:osmosensory signaling via phosphorelay pathway"/>
    <property type="evidence" value="ECO:0007669"/>
    <property type="project" value="TreeGrafter"/>
</dbReference>
<feature type="domain" description="HAMP" evidence="19">
    <location>
        <begin position="197"/>
        <end position="249"/>
    </location>
</feature>
<dbReference type="Proteomes" id="UP000748308">
    <property type="component" value="Unassembled WGS sequence"/>
</dbReference>
<evidence type="ECO:0000256" key="2">
    <source>
        <dbReference type="ARBA" id="ARBA00004141"/>
    </source>
</evidence>
<comment type="caution">
    <text evidence="20">The sequence shown here is derived from an EMBL/GenBank/DDBJ whole genome shotgun (WGS) entry which is preliminary data.</text>
</comment>
<evidence type="ECO:0000256" key="14">
    <source>
        <dbReference type="ARBA" id="ARBA00023136"/>
    </source>
</evidence>
<keyword evidence="10" id="KW-0418">Kinase</keyword>
<dbReference type="PROSITE" id="PS50885">
    <property type="entry name" value="HAMP"/>
    <property type="match status" value="1"/>
</dbReference>
<keyword evidence="9" id="KW-0547">Nucleotide-binding</keyword>
<dbReference type="CDD" id="cd00082">
    <property type="entry name" value="HisKA"/>
    <property type="match status" value="1"/>
</dbReference>
<dbReference type="PANTHER" id="PTHR42878:SF7">
    <property type="entry name" value="SENSOR HISTIDINE KINASE GLRK"/>
    <property type="match status" value="1"/>
</dbReference>
<comment type="subcellular location">
    <subcellularLocation>
        <location evidence="3">Cell membrane</location>
    </subcellularLocation>
    <subcellularLocation>
        <location evidence="2">Membrane</location>
        <topology evidence="2">Multi-pass membrane protein</topology>
    </subcellularLocation>
</comment>
<sequence>MRPQRLFWQLFLSHALLLLVVMAGVTWLSNRSVQRFYMEETKAGLAAHAQLVAGQVATLLPDGAYAEVDSLCKAWGSAIGMRITVIRPDGLVLGDSHEDPRLMERHGAADRAEVGQVLQGETGAAIRRSETLRRSMLYVAVPVLQSRQTGDHVAAVVRTALPLSAVQETLRALNIGLLGGSGVLAALLALLSLALARRISRPLEALRDGAERLSRGDFSRRLAQPGLTEARGLAESMDRMAAQLRERLDLVTRQRNELETILRSMTEGILAVDLEQRVVTMNAAAARILSVSAEEAAGRPVHELLRNPPLQALIERALGSAEPVEGDVVLHGEGERHLEVRGAILRDREEREIGALLVLHDVSRLRQLERMRSDFVANVSHELKTPVTAIQGAVETLASGAIADPEAAERFLSILARQAGRTEAIIEDLLRLSRIEEEAGRGGLELEPGSIEMVLAGAVQACQAGAREKGIEIEFDCPPELEARINPPLLENAVANLIDNAVKYSASGGPVRVSAAAHGGEVLITVNDQGCGIDQRFHERIFERFFRVDRSRGRELGGTGLGLAIVKHIVLAHGGRVTVDSAPGRGSTFGIVLPCTTRAARHELADS</sequence>
<dbReference type="GO" id="GO:0006355">
    <property type="term" value="P:regulation of DNA-templated transcription"/>
    <property type="evidence" value="ECO:0007669"/>
    <property type="project" value="InterPro"/>
</dbReference>
<dbReference type="PRINTS" id="PR00344">
    <property type="entry name" value="BCTRLSENSOR"/>
</dbReference>
<dbReference type="CDD" id="cd06225">
    <property type="entry name" value="HAMP"/>
    <property type="match status" value="1"/>
</dbReference>
<evidence type="ECO:0000256" key="15">
    <source>
        <dbReference type="SAM" id="Coils"/>
    </source>
</evidence>
<gene>
    <name evidence="20" type="ORF">FJY75_07485</name>
</gene>
<dbReference type="InterPro" id="IPR036890">
    <property type="entry name" value="HATPase_C_sf"/>
</dbReference>
<keyword evidence="5" id="KW-1003">Cell membrane</keyword>
<evidence type="ECO:0000256" key="5">
    <source>
        <dbReference type="ARBA" id="ARBA00022475"/>
    </source>
</evidence>
<dbReference type="PROSITE" id="PS50112">
    <property type="entry name" value="PAS"/>
    <property type="match status" value="1"/>
</dbReference>
<dbReference type="GO" id="GO:0005886">
    <property type="term" value="C:plasma membrane"/>
    <property type="evidence" value="ECO:0007669"/>
    <property type="project" value="UniProtKB-SubCell"/>
</dbReference>
<evidence type="ECO:0000256" key="8">
    <source>
        <dbReference type="ARBA" id="ARBA00022692"/>
    </source>
</evidence>
<dbReference type="InterPro" id="IPR036097">
    <property type="entry name" value="HisK_dim/P_sf"/>
</dbReference>
<evidence type="ECO:0000256" key="6">
    <source>
        <dbReference type="ARBA" id="ARBA00022553"/>
    </source>
</evidence>
<dbReference type="FunFam" id="1.10.287.130:FF:000008">
    <property type="entry name" value="Two-component sensor histidine kinase"/>
    <property type="match status" value="1"/>
</dbReference>
<feature type="domain" description="PAS" evidence="18">
    <location>
        <begin position="254"/>
        <end position="305"/>
    </location>
</feature>
<dbReference type="Gene3D" id="3.30.450.20">
    <property type="entry name" value="PAS domain"/>
    <property type="match status" value="1"/>
</dbReference>
<keyword evidence="12 16" id="KW-1133">Transmembrane helix</keyword>
<dbReference type="GO" id="GO:0000155">
    <property type="term" value="F:phosphorelay sensor kinase activity"/>
    <property type="evidence" value="ECO:0007669"/>
    <property type="project" value="InterPro"/>
</dbReference>
<dbReference type="Pfam" id="PF00672">
    <property type="entry name" value="HAMP"/>
    <property type="match status" value="1"/>
</dbReference>
<dbReference type="InterPro" id="IPR000014">
    <property type="entry name" value="PAS"/>
</dbReference>
<dbReference type="SUPFAM" id="SSF158472">
    <property type="entry name" value="HAMP domain-like"/>
    <property type="match status" value="1"/>
</dbReference>
<keyword evidence="7" id="KW-0808">Transferase</keyword>
<dbReference type="InterPro" id="IPR035965">
    <property type="entry name" value="PAS-like_dom_sf"/>
</dbReference>